<evidence type="ECO:0000256" key="4">
    <source>
        <dbReference type="ARBA" id="ARBA00022519"/>
    </source>
</evidence>
<protein>
    <recommendedName>
        <fullName evidence="9">TRAP transporter small permease protein</fullName>
    </recommendedName>
</protein>
<dbReference type="Proteomes" id="UP000431462">
    <property type="component" value="Unassembled WGS sequence"/>
</dbReference>
<evidence type="ECO:0000313" key="11">
    <source>
        <dbReference type="EMBL" id="MTI99705.1"/>
    </source>
</evidence>
<evidence type="ECO:0000256" key="7">
    <source>
        <dbReference type="ARBA" id="ARBA00023136"/>
    </source>
</evidence>
<dbReference type="InterPro" id="IPR007387">
    <property type="entry name" value="TRAP_DctQ"/>
</dbReference>
<dbReference type="EMBL" id="VENC01000012">
    <property type="protein sequence ID" value="MTI99705.1"/>
    <property type="molecule type" value="Genomic_DNA"/>
</dbReference>
<dbReference type="PANTHER" id="PTHR35011">
    <property type="entry name" value="2,3-DIKETO-L-GULONATE TRAP TRANSPORTER SMALL PERMEASE PROTEIN YIAM"/>
    <property type="match status" value="1"/>
</dbReference>
<organism evidence="11 12">
    <name type="scientific">Marinobacter adhaerens</name>
    <dbReference type="NCBI Taxonomy" id="1033846"/>
    <lineage>
        <taxon>Bacteria</taxon>
        <taxon>Pseudomonadati</taxon>
        <taxon>Pseudomonadota</taxon>
        <taxon>Gammaproteobacteria</taxon>
        <taxon>Pseudomonadales</taxon>
        <taxon>Marinobacteraceae</taxon>
        <taxon>Marinobacter</taxon>
    </lineage>
</organism>
<dbReference type="Pfam" id="PF04290">
    <property type="entry name" value="DctQ"/>
    <property type="match status" value="1"/>
</dbReference>
<dbReference type="InterPro" id="IPR055348">
    <property type="entry name" value="DctQ"/>
</dbReference>
<comment type="similarity">
    <text evidence="8 9">Belongs to the TRAP transporter small permease family.</text>
</comment>
<accession>A0A844I288</accession>
<evidence type="ECO:0000256" key="2">
    <source>
        <dbReference type="ARBA" id="ARBA00022448"/>
    </source>
</evidence>
<dbReference type="AlphaFoldDB" id="A0A844I288"/>
<feature type="transmembrane region" description="Helical" evidence="9">
    <location>
        <begin position="27"/>
        <end position="48"/>
    </location>
</feature>
<keyword evidence="7 9" id="KW-0472">Membrane</keyword>
<reference evidence="11 12" key="1">
    <citation type="submission" date="2019-06" db="EMBL/GenBank/DDBJ databases">
        <title>Enrichment of Autotrophic Halophilic Microorganisms from Red Sea Brine Pool Using Microbial Electrosynthesis System.</title>
        <authorList>
            <person name="Alqahtani M.F."/>
            <person name="Bajracharya S."/>
            <person name="Katuri K.P."/>
            <person name="Ali M."/>
            <person name="Saikaly P.E."/>
        </authorList>
    </citation>
    <scope>NUCLEOTIDE SEQUENCE [LARGE SCALE GENOMIC DNA]</scope>
    <source>
        <strain evidence="11">MES15</strain>
    </source>
</reference>
<feature type="transmembrane region" description="Helical" evidence="9">
    <location>
        <begin position="60"/>
        <end position="78"/>
    </location>
</feature>
<keyword evidence="6 9" id="KW-1133">Transmembrane helix</keyword>
<evidence type="ECO:0000256" key="3">
    <source>
        <dbReference type="ARBA" id="ARBA00022475"/>
    </source>
</evidence>
<comment type="subcellular location">
    <subcellularLocation>
        <location evidence="1 9">Cell inner membrane</location>
        <topology evidence="1 9">Multi-pass membrane protein</topology>
    </subcellularLocation>
</comment>
<evidence type="ECO:0000256" key="5">
    <source>
        <dbReference type="ARBA" id="ARBA00022692"/>
    </source>
</evidence>
<feature type="transmembrane region" description="Helical" evidence="9">
    <location>
        <begin position="99"/>
        <end position="124"/>
    </location>
</feature>
<keyword evidence="2 9" id="KW-0813">Transport</keyword>
<evidence type="ECO:0000313" key="12">
    <source>
        <dbReference type="Proteomes" id="UP000431462"/>
    </source>
</evidence>
<dbReference type="GO" id="GO:0005886">
    <property type="term" value="C:plasma membrane"/>
    <property type="evidence" value="ECO:0007669"/>
    <property type="project" value="UniProtKB-SubCell"/>
</dbReference>
<sequence length="208" mass="22963">MSAAASVLADNSTLSRLDRLFFRLESLLTLAGGFAIFLLVLLATVNILGRWLFSSPISGYVDWVEQAMAFIAFLGIAYTQRMGGHIRMDILVGKFRGRYLWFTELVTTLLMLAVTSVLIYGSYMHFWRAYTIGDSSLDINLPTWPAKLVVPIALTILAMRLLLQLWGYMRALKQGGDKPVAVPLVESAADVAAREASAVSGHDEEKTT</sequence>
<keyword evidence="5 9" id="KW-0812">Transmembrane</keyword>
<proteinExistence type="inferred from homology"/>
<evidence type="ECO:0000256" key="1">
    <source>
        <dbReference type="ARBA" id="ARBA00004429"/>
    </source>
</evidence>
<feature type="domain" description="Tripartite ATP-independent periplasmic transporters DctQ component" evidence="10">
    <location>
        <begin position="39"/>
        <end position="167"/>
    </location>
</feature>
<keyword evidence="4 9" id="KW-0997">Cell inner membrane</keyword>
<evidence type="ECO:0000256" key="9">
    <source>
        <dbReference type="RuleBase" id="RU369079"/>
    </source>
</evidence>
<evidence type="ECO:0000259" key="10">
    <source>
        <dbReference type="Pfam" id="PF04290"/>
    </source>
</evidence>
<evidence type="ECO:0000256" key="6">
    <source>
        <dbReference type="ARBA" id="ARBA00022989"/>
    </source>
</evidence>
<feature type="transmembrane region" description="Helical" evidence="9">
    <location>
        <begin position="144"/>
        <end position="163"/>
    </location>
</feature>
<name>A0A844I288_9GAMM</name>
<comment type="function">
    <text evidence="9">Part of the tripartite ATP-independent periplasmic (TRAP) transport system.</text>
</comment>
<evidence type="ECO:0000256" key="8">
    <source>
        <dbReference type="ARBA" id="ARBA00038436"/>
    </source>
</evidence>
<dbReference type="GO" id="GO:0022857">
    <property type="term" value="F:transmembrane transporter activity"/>
    <property type="evidence" value="ECO:0007669"/>
    <property type="project" value="UniProtKB-UniRule"/>
</dbReference>
<keyword evidence="3" id="KW-1003">Cell membrane</keyword>
<gene>
    <name evidence="11" type="ORF">FH752_13900</name>
</gene>
<comment type="subunit">
    <text evidence="9">The complex comprises the extracytoplasmic solute receptor protein and the two transmembrane proteins.</text>
</comment>
<comment type="caution">
    <text evidence="11">The sequence shown here is derived from an EMBL/GenBank/DDBJ whole genome shotgun (WGS) entry which is preliminary data.</text>
</comment>